<dbReference type="InterPro" id="IPR015940">
    <property type="entry name" value="UBA"/>
</dbReference>
<dbReference type="CDD" id="cd17062">
    <property type="entry name" value="Ubl_NUB1"/>
    <property type="match status" value="1"/>
</dbReference>
<dbReference type="SUPFAM" id="SSF46934">
    <property type="entry name" value="UBA-like"/>
    <property type="match status" value="1"/>
</dbReference>
<dbReference type="GO" id="GO:2000058">
    <property type="term" value="P:regulation of ubiquitin-dependent protein catabolic process"/>
    <property type="evidence" value="ECO:0007669"/>
    <property type="project" value="TreeGrafter"/>
</dbReference>
<dbReference type="InterPro" id="IPR029071">
    <property type="entry name" value="Ubiquitin-like_domsf"/>
</dbReference>
<evidence type="ECO:0000259" key="4">
    <source>
        <dbReference type="PROSITE" id="PS50053"/>
    </source>
</evidence>
<dbReference type="Gene3D" id="3.10.20.90">
    <property type="entry name" value="Phosphatidylinositol 3-kinase Catalytic Subunit, Chain A, domain 1"/>
    <property type="match status" value="1"/>
</dbReference>
<evidence type="ECO:0000313" key="5">
    <source>
        <dbReference type="EMBL" id="CAD7272222.1"/>
    </source>
</evidence>
<dbReference type="InterPro" id="IPR041207">
    <property type="entry name" value="NUB1_ubiquitin-like_dom"/>
</dbReference>
<sequence length="608" mass="67760">MSDERHKLSVKRFLLARKIHLWKPPYSVDGVVQDDVVDELSGMVAAEVGLTKADAFRICKELQALAAKNLKEKEEFLQHGIATLQLRLAEDLSSALQVTDKLSVKVRLDEDGKDLVSKIAAVIKIDQHKIKCIVKGRVIKSESSLASQNVAHGDTVLIVVSKRQDLAEQEAVLRSIQQIKTDAHLLADAGNSDDKFLQIRDQTGSPVKIPEHSRLALMTALALYDRGRTELKFGHFSKALIFFLESDSEFKKCSTEFVDLVDNYALLNLDIVWCYLCLGSLTALPDAAIRLETGEKTLKKSYGPNLARASSLKTNTGAEKANMLRLRLMQGILEYHRGNIALSRTLLRKVKEDLTLLKVSDENVSRLVDLGYSAFEARVALRECLNNVSSAVEHIETKRKKKREMMEQREKAKKRRAQERLLGCMPGSEVPLSVEAFDILRSMGYTAQQSRLGLLLGNNSVARALELFAETVPRNEEVRWVSQDLGFMPMEIHHALDENGNDIRTAVNVLLEGFYASAAREISGSSSSSVIPAAREITASRSLTEGSTTTGSDSSSIESVNESEISEETWGARDRLAEIIPGSQEDYLDFSLELEEKFLNDYLHRLTE</sequence>
<dbReference type="InterPro" id="IPR009060">
    <property type="entry name" value="UBA-like_sf"/>
</dbReference>
<organism evidence="5">
    <name type="scientific">Notodromas monacha</name>
    <dbReference type="NCBI Taxonomy" id="399045"/>
    <lineage>
        <taxon>Eukaryota</taxon>
        <taxon>Metazoa</taxon>
        <taxon>Ecdysozoa</taxon>
        <taxon>Arthropoda</taxon>
        <taxon>Crustacea</taxon>
        <taxon>Oligostraca</taxon>
        <taxon>Ostracoda</taxon>
        <taxon>Podocopa</taxon>
        <taxon>Podocopida</taxon>
        <taxon>Cypridocopina</taxon>
        <taxon>Cypridoidea</taxon>
        <taxon>Cyprididae</taxon>
        <taxon>Notodromas</taxon>
    </lineage>
</organism>
<dbReference type="SMART" id="SM00165">
    <property type="entry name" value="UBA"/>
    <property type="match status" value="3"/>
</dbReference>
<dbReference type="InterPro" id="IPR039749">
    <property type="entry name" value="NUB1"/>
</dbReference>
<dbReference type="AlphaFoldDB" id="A0A7R9BD88"/>
<accession>A0A7R9BD88</accession>
<proteinExistence type="predicted"/>
<dbReference type="PROSITE" id="PS50030">
    <property type="entry name" value="UBA"/>
    <property type="match status" value="1"/>
</dbReference>
<dbReference type="PROSITE" id="PS50053">
    <property type="entry name" value="UBIQUITIN_2"/>
    <property type="match status" value="1"/>
</dbReference>
<dbReference type="SUPFAM" id="SSF54236">
    <property type="entry name" value="Ubiquitin-like"/>
    <property type="match status" value="1"/>
</dbReference>
<dbReference type="CDD" id="cd14291">
    <property type="entry name" value="UBA1_NUB1_like"/>
    <property type="match status" value="1"/>
</dbReference>
<dbReference type="PANTHER" id="PTHR12948">
    <property type="entry name" value="NEDD8 ULTIMATE BUSTER-1 BS4 PROTEIN"/>
    <property type="match status" value="1"/>
</dbReference>
<feature type="domain" description="UBA" evidence="3">
    <location>
        <begin position="358"/>
        <end position="398"/>
    </location>
</feature>
<dbReference type="Gene3D" id="1.10.8.10">
    <property type="entry name" value="DNA helicase RuvA subunit, C-terminal domain"/>
    <property type="match status" value="1"/>
</dbReference>
<dbReference type="InterPro" id="IPR000626">
    <property type="entry name" value="Ubiquitin-like_dom"/>
</dbReference>
<gene>
    <name evidence="5" type="ORF">NMOB1V02_LOCUS166</name>
</gene>
<feature type="region of interest" description="Disordered" evidence="2">
    <location>
        <begin position="541"/>
        <end position="566"/>
    </location>
</feature>
<evidence type="ECO:0000259" key="3">
    <source>
        <dbReference type="PROSITE" id="PS50030"/>
    </source>
</evidence>
<dbReference type="Pfam" id="PF00627">
    <property type="entry name" value="UBA"/>
    <property type="match status" value="1"/>
</dbReference>
<name>A0A7R9BD88_9CRUS</name>
<keyword evidence="6" id="KW-1185">Reference proteome</keyword>
<dbReference type="PANTHER" id="PTHR12948:SF3">
    <property type="entry name" value="NEDD8 ULTIMATE BUSTER 1"/>
    <property type="match status" value="1"/>
</dbReference>
<evidence type="ECO:0000313" key="6">
    <source>
        <dbReference type="Proteomes" id="UP000678499"/>
    </source>
</evidence>
<dbReference type="OrthoDB" id="434245at2759"/>
<evidence type="ECO:0000256" key="1">
    <source>
        <dbReference type="SAM" id="Coils"/>
    </source>
</evidence>
<feature type="domain" description="Ubiquitin-like" evidence="4">
    <location>
        <begin position="82"/>
        <end position="165"/>
    </location>
</feature>
<feature type="compositionally biased region" description="Low complexity" evidence="2">
    <location>
        <begin position="541"/>
        <end position="563"/>
    </location>
</feature>
<reference evidence="5" key="1">
    <citation type="submission" date="2020-11" db="EMBL/GenBank/DDBJ databases">
        <authorList>
            <person name="Tran Van P."/>
        </authorList>
    </citation>
    <scope>NUCLEOTIDE SEQUENCE</scope>
</reference>
<evidence type="ECO:0000256" key="2">
    <source>
        <dbReference type="SAM" id="MobiDB-lite"/>
    </source>
</evidence>
<protein>
    <recommendedName>
        <fullName evidence="7">NEDD8 ultimate buster 1</fullName>
    </recommendedName>
</protein>
<dbReference type="Proteomes" id="UP000678499">
    <property type="component" value="Unassembled WGS sequence"/>
</dbReference>
<dbReference type="EMBL" id="OA882048">
    <property type="protein sequence ID" value="CAD7272222.1"/>
    <property type="molecule type" value="Genomic_DNA"/>
</dbReference>
<feature type="coiled-coil region" evidence="1">
    <location>
        <begin position="395"/>
        <end position="422"/>
    </location>
</feature>
<dbReference type="EMBL" id="CAJPEX010000011">
    <property type="protein sequence ID" value="CAG0912374.1"/>
    <property type="molecule type" value="Genomic_DNA"/>
</dbReference>
<evidence type="ECO:0008006" key="7">
    <source>
        <dbReference type="Google" id="ProtNLM"/>
    </source>
</evidence>
<dbReference type="Pfam" id="PF18037">
    <property type="entry name" value="Ubiquitin_5"/>
    <property type="match status" value="1"/>
</dbReference>
<keyword evidence="1" id="KW-0175">Coiled coil</keyword>